<name>A0ABQ7IIC9_9HELO</name>
<feature type="region of interest" description="Disordered" evidence="11">
    <location>
        <begin position="168"/>
        <end position="188"/>
    </location>
</feature>
<feature type="compositionally biased region" description="Acidic residues" evidence="11">
    <location>
        <begin position="383"/>
        <end position="395"/>
    </location>
</feature>
<dbReference type="GeneID" id="62233876"/>
<feature type="region of interest" description="Disordered" evidence="11">
    <location>
        <begin position="356"/>
        <end position="432"/>
    </location>
</feature>
<protein>
    <recommendedName>
        <fullName evidence="12">SP-RING-type domain-containing protein</fullName>
    </recommendedName>
</protein>
<dbReference type="InterPro" id="IPR004181">
    <property type="entry name" value="Znf_MIZ"/>
</dbReference>
<feature type="region of interest" description="Disordered" evidence="11">
    <location>
        <begin position="94"/>
        <end position="116"/>
    </location>
</feature>
<evidence type="ECO:0000256" key="3">
    <source>
        <dbReference type="ARBA" id="ARBA00008212"/>
    </source>
</evidence>
<evidence type="ECO:0000256" key="10">
    <source>
        <dbReference type="PROSITE-ProRule" id="PRU00452"/>
    </source>
</evidence>
<gene>
    <name evidence="13" type="ORF">EAE98_007102</name>
</gene>
<evidence type="ECO:0000256" key="9">
    <source>
        <dbReference type="ARBA" id="ARBA00023242"/>
    </source>
</evidence>
<keyword evidence="7" id="KW-0833">Ubl conjugation pathway</keyword>
<dbReference type="InterPro" id="IPR013083">
    <property type="entry name" value="Znf_RING/FYVE/PHD"/>
</dbReference>
<evidence type="ECO:0000259" key="12">
    <source>
        <dbReference type="PROSITE" id="PS51044"/>
    </source>
</evidence>
<keyword evidence="5" id="KW-0479">Metal-binding</keyword>
<keyword evidence="4" id="KW-0808">Transferase</keyword>
<evidence type="ECO:0000256" key="6">
    <source>
        <dbReference type="ARBA" id="ARBA00022771"/>
    </source>
</evidence>
<feature type="domain" description="SP-RING-type" evidence="12">
    <location>
        <begin position="271"/>
        <end position="359"/>
    </location>
</feature>
<comment type="caution">
    <text evidence="13">The sequence shown here is derived from an EMBL/GenBank/DDBJ whole genome shotgun (WGS) entry which is preliminary data.</text>
</comment>
<comment type="similarity">
    <text evidence="3">Belongs to the NSE2 family.</text>
</comment>
<evidence type="ECO:0000256" key="5">
    <source>
        <dbReference type="ARBA" id="ARBA00022723"/>
    </source>
</evidence>
<comment type="pathway">
    <text evidence="2">Protein modification; protein sumoylation.</text>
</comment>
<evidence type="ECO:0000313" key="14">
    <source>
        <dbReference type="Proteomes" id="UP000783213"/>
    </source>
</evidence>
<dbReference type="PANTHER" id="PTHR21330:SF1">
    <property type="entry name" value="E3 SUMO-PROTEIN LIGASE NSE2"/>
    <property type="match status" value="1"/>
</dbReference>
<dbReference type="EMBL" id="RCSX01000016">
    <property type="protein sequence ID" value="KAF7925014.1"/>
    <property type="molecule type" value="Genomic_DNA"/>
</dbReference>
<organism evidence="13 14">
    <name type="scientific">Botrytis deweyae</name>
    <dbReference type="NCBI Taxonomy" id="2478750"/>
    <lineage>
        <taxon>Eukaryota</taxon>
        <taxon>Fungi</taxon>
        <taxon>Dikarya</taxon>
        <taxon>Ascomycota</taxon>
        <taxon>Pezizomycotina</taxon>
        <taxon>Leotiomycetes</taxon>
        <taxon>Helotiales</taxon>
        <taxon>Sclerotiniaceae</taxon>
        <taxon>Botrytis</taxon>
    </lineage>
</organism>
<reference evidence="13 14" key="1">
    <citation type="journal article" date="2020" name="Genome Biol. Evol.">
        <title>Comparative genomics of Sclerotiniaceae.</title>
        <authorList>
            <person name="Valero Jimenez C.A."/>
            <person name="Steentjes M."/>
            <person name="Scholten O.E."/>
            <person name="Van Kan J.A.L."/>
        </authorList>
    </citation>
    <scope>NUCLEOTIDE SEQUENCE [LARGE SCALE GENOMIC DNA]</scope>
    <source>
        <strain evidence="13 14">B1</strain>
    </source>
</reference>
<evidence type="ECO:0000256" key="2">
    <source>
        <dbReference type="ARBA" id="ARBA00004718"/>
    </source>
</evidence>
<dbReference type="Pfam" id="PF11789">
    <property type="entry name" value="zf-Nse"/>
    <property type="match status" value="1"/>
</dbReference>
<proteinExistence type="inferred from homology"/>
<feature type="compositionally biased region" description="Acidic residues" evidence="11">
    <location>
        <begin position="421"/>
        <end position="432"/>
    </location>
</feature>
<feature type="compositionally biased region" description="Polar residues" evidence="11">
    <location>
        <begin position="16"/>
        <end position="32"/>
    </location>
</feature>
<feature type="region of interest" description="Disordered" evidence="11">
    <location>
        <begin position="243"/>
        <end position="274"/>
    </location>
</feature>
<evidence type="ECO:0000256" key="1">
    <source>
        <dbReference type="ARBA" id="ARBA00004123"/>
    </source>
</evidence>
<feature type="region of interest" description="Disordered" evidence="11">
    <location>
        <begin position="1"/>
        <end position="45"/>
    </location>
</feature>
<dbReference type="PANTHER" id="PTHR21330">
    <property type="entry name" value="E3 SUMO-PROTEIN LIGASE NSE2"/>
    <property type="match status" value="1"/>
</dbReference>
<comment type="subcellular location">
    <subcellularLocation>
        <location evidence="1">Nucleus</location>
    </subcellularLocation>
</comment>
<evidence type="ECO:0000313" key="13">
    <source>
        <dbReference type="EMBL" id="KAF7925014.1"/>
    </source>
</evidence>
<dbReference type="Proteomes" id="UP000783213">
    <property type="component" value="Unassembled WGS sequence"/>
</dbReference>
<feature type="compositionally biased region" description="Basic and acidic residues" evidence="11">
    <location>
        <begin position="396"/>
        <end position="407"/>
    </location>
</feature>
<keyword evidence="6 10" id="KW-0863">Zinc-finger</keyword>
<keyword evidence="14" id="KW-1185">Reference proteome</keyword>
<dbReference type="RefSeq" id="XP_038808867.1">
    <property type="nucleotide sequence ID" value="XM_038954725.1"/>
</dbReference>
<dbReference type="Gene3D" id="3.30.40.10">
    <property type="entry name" value="Zinc/RING finger domain, C3HC4 (zinc finger)"/>
    <property type="match status" value="1"/>
</dbReference>
<evidence type="ECO:0000256" key="4">
    <source>
        <dbReference type="ARBA" id="ARBA00022679"/>
    </source>
</evidence>
<evidence type="ECO:0000256" key="11">
    <source>
        <dbReference type="SAM" id="MobiDB-lite"/>
    </source>
</evidence>
<sequence length="432" mass="49447">MSVRRRLQTGAERHGSQSSPAPGRSRPSNPNGSIPFPEYTPPTCPLSADAQRAISNVRTLHNSAKLKKHLIQAIKNITDTTVANNDRIWERKRQVEKNARKRQRDGQEDEEIPADHKDLEIHTKHLAKKVKIWTEQAELAMRVLIDKGDEVERNDLVVRDVCGKLAEANPAPPMRRTRGQEDEEEVKQDGVAISAVELLDQIKEEYRSKYEAESMTKRYASHNDYKSFKRVVHDSLHPDGDLPLPKESTWFPSDRSHPSTQANGQAEEESSDDEIVIERVVKDLKCPLTFAIFRFPYTNNKCNHSFEKEAIIEYHGKNATNQAGQRVVKCPAIGCENLIAMKDMYDDQLLLRQVKRATQRDRSEDSDDEDDAPRGTQRNRPEELDDESTFLDVDDEERRRSVKRENMSSRPPPTLTQVSTDGEDEDEDEEDE</sequence>
<dbReference type="SUPFAM" id="SSF57850">
    <property type="entry name" value="RING/U-box"/>
    <property type="match status" value="1"/>
</dbReference>
<accession>A0ABQ7IIC9</accession>
<evidence type="ECO:0000256" key="8">
    <source>
        <dbReference type="ARBA" id="ARBA00022833"/>
    </source>
</evidence>
<dbReference type="PROSITE" id="PS51044">
    <property type="entry name" value="ZF_SP_RING"/>
    <property type="match status" value="1"/>
</dbReference>
<evidence type="ECO:0000256" key="7">
    <source>
        <dbReference type="ARBA" id="ARBA00022786"/>
    </source>
</evidence>
<dbReference type="InterPro" id="IPR026846">
    <property type="entry name" value="Nse2(Mms21)"/>
</dbReference>
<keyword evidence="8" id="KW-0862">Zinc</keyword>
<dbReference type="CDD" id="cd16651">
    <property type="entry name" value="SPL-RING_NSE2"/>
    <property type="match status" value="1"/>
</dbReference>
<keyword evidence="9" id="KW-0539">Nucleus</keyword>